<dbReference type="Pfam" id="PF04640">
    <property type="entry name" value="PLATZ"/>
    <property type="match status" value="1"/>
</dbReference>
<organism evidence="2">
    <name type="scientific">Opuntia streptacantha</name>
    <name type="common">Prickly pear cactus</name>
    <name type="synonym">Opuntia cardona</name>
    <dbReference type="NCBI Taxonomy" id="393608"/>
    <lineage>
        <taxon>Eukaryota</taxon>
        <taxon>Viridiplantae</taxon>
        <taxon>Streptophyta</taxon>
        <taxon>Embryophyta</taxon>
        <taxon>Tracheophyta</taxon>
        <taxon>Spermatophyta</taxon>
        <taxon>Magnoliopsida</taxon>
        <taxon>eudicotyledons</taxon>
        <taxon>Gunneridae</taxon>
        <taxon>Pentapetalae</taxon>
        <taxon>Caryophyllales</taxon>
        <taxon>Cactineae</taxon>
        <taxon>Cactaceae</taxon>
        <taxon>Opuntioideae</taxon>
        <taxon>Opuntia</taxon>
    </lineage>
</organism>
<dbReference type="EMBL" id="GISG01249298">
    <property type="protein sequence ID" value="MBA4670995.1"/>
    <property type="molecule type" value="Transcribed_RNA"/>
</dbReference>
<dbReference type="AlphaFoldDB" id="A0A7C9APW4"/>
<reference evidence="2" key="1">
    <citation type="journal article" date="2013" name="J. Plant Res.">
        <title>Effect of fungi and light on seed germination of three Opuntia species from semiarid lands of central Mexico.</title>
        <authorList>
            <person name="Delgado-Sanchez P."/>
            <person name="Jimenez-Bremont J.F."/>
            <person name="Guerrero-Gonzalez Mde L."/>
            <person name="Flores J."/>
        </authorList>
    </citation>
    <scope>NUCLEOTIDE SEQUENCE</scope>
    <source>
        <tissue evidence="2">Cladode</tissue>
    </source>
</reference>
<proteinExistence type="predicted"/>
<feature type="compositionally biased region" description="Basic residues" evidence="1">
    <location>
        <begin position="208"/>
        <end position="222"/>
    </location>
</feature>
<accession>A0A7C9APW4</accession>
<sequence length="222" mass="24871">MEASSSSSSMAVPPWLESLLGTTFFHICRIHGDAARNECNMFCLDCHSDAFCYYCRSSRHKDHQVIQIRRSSYHDVVRVSEIQKVLDISGVQTYVINSARVLFLNERPQPKATKGVAHLCEICGRSLLDPFRFCSLGCKLVGVRRNGNASFAIEGKEGVTMTNDTTMRSNSAISRTTLSRREREESQMRGSSQQDICPLTPASPPSNSRRRKGIPHRAPFKS</sequence>
<dbReference type="SUPFAM" id="SSF57845">
    <property type="entry name" value="B-box zinc-binding domain"/>
    <property type="match status" value="1"/>
</dbReference>
<protein>
    <recommendedName>
        <fullName evidence="3">B box-type domain-containing protein</fullName>
    </recommendedName>
</protein>
<dbReference type="PANTHER" id="PTHR31065:SF56">
    <property type="entry name" value="OS11G0428700 PROTEIN"/>
    <property type="match status" value="1"/>
</dbReference>
<evidence type="ECO:0000256" key="1">
    <source>
        <dbReference type="SAM" id="MobiDB-lite"/>
    </source>
</evidence>
<name>A0A7C9APW4_OPUST</name>
<feature type="region of interest" description="Disordered" evidence="1">
    <location>
        <begin position="172"/>
        <end position="222"/>
    </location>
</feature>
<evidence type="ECO:0000313" key="2">
    <source>
        <dbReference type="EMBL" id="MBA4670995.1"/>
    </source>
</evidence>
<reference evidence="2" key="2">
    <citation type="submission" date="2020-07" db="EMBL/GenBank/DDBJ databases">
        <authorList>
            <person name="Vera ALvarez R."/>
            <person name="Arias-Moreno D.M."/>
            <person name="Jimenez-Jacinto V."/>
            <person name="Jimenez-Bremont J.F."/>
            <person name="Swaminathan K."/>
            <person name="Moose S.P."/>
            <person name="Guerrero-Gonzalez M.L."/>
            <person name="Marino-Ramirez L."/>
            <person name="Landsman D."/>
            <person name="Rodriguez-Kessler M."/>
            <person name="Delgado-Sanchez P."/>
        </authorList>
    </citation>
    <scope>NUCLEOTIDE SEQUENCE</scope>
    <source>
        <tissue evidence="2">Cladode</tissue>
    </source>
</reference>
<dbReference type="InterPro" id="IPR006734">
    <property type="entry name" value="PLATZ"/>
</dbReference>
<evidence type="ECO:0008006" key="3">
    <source>
        <dbReference type="Google" id="ProtNLM"/>
    </source>
</evidence>
<dbReference type="PANTHER" id="PTHR31065">
    <property type="entry name" value="PLATZ TRANSCRIPTION FACTOR FAMILY PROTEIN"/>
    <property type="match status" value="1"/>
</dbReference>